<evidence type="ECO:0000313" key="2">
    <source>
        <dbReference type="WBParaSite" id="JU765_v2.g2908.t1"/>
    </source>
</evidence>
<organism evidence="1 2">
    <name type="scientific">Panagrolaimus sp. JU765</name>
    <dbReference type="NCBI Taxonomy" id="591449"/>
    <lineage>
        <taxon>Eukaryota</taxon>
        <taxon>Metazoa</taxon>
        <taxon>Ecdysozoa</taxon>
        <taxon>Nematoda</taxon>
        <taxon>Chromadorea</taxon>
        <taxon>Rhabditida</taxon>
        <taxon>Tylenchina</taxon>
        <taxon>Panagrolaimomorpha</taxon>
        <taxon>Panagrolaimoidea</taxon>
        <taxon>Panagrolaimidae</taxon>
        <taxon>Panagrolaimus</taxon>
    </lineage>
</organism>
<sequence>TGKPIPTIEWFRNGNKIQIDGSRISTKIEGNHHILIIQNAKVDETGQYIVKAVNKGGKDESSAFVKVHEDVEPPKFTDKLRSIEIKEGQFSELNVSVSGKPKPEIKWFKDGKELIPDGNHIILKSNPDYGYHSITIKNATIDDSGTYSAKAINKVGEDETSAKFKVLEDLERPTIISGLISKKIKEGQTTEMNVTVTGKPKPEVKWFKDGQE</sequence>
<evidence type="ECO:0000313" key="1">
    <source>
        <dbReference type="Proteomes" id="UP000887576"/>
    </source>
</evidence>
<reference evidence="2" key="1">
    <citation type="submission" date="2022-11" db="UniProtKB">
        <authorList>
            <consortium name="WormBaseParasite"/>
        </authorList>
    </citation>
    <scope>IDENTIFICATION</scope>
</reference>
<accession>A0AC34R317</accession>
<dbReference type="WBParaSite" id="JU765_v2.g2908.t1">
    <property type="protein sequence ID" value="JU765_v2.g2908.t1"/>
    <property type="gene ID" value="JU765_v2.g2908"/>
</dbReference>
<dbReference type="Proteomes" id="UP000887576">
    <property type="component" value="Unplaced"/>
</dbReference>
<protein>
    <submittedName>
        <fullName evidence="2">Ig-like domain-containing protein</fullName>
    </submittedName>
</protein>
<proteinExistence type="predicted"/>
<name>A0AC34R317_9BILA</name>